<feature type="transmembrane region" description="Helical" evidence="6">
    <location>
        <begin position="86"/>
        <end position="107"/>
    </location>
</feature>
<keyword evidence="8" id="KW-1185">Reference proteome</keyword>
<dbReference type="GO" id="GO:0005886">
    <property type="term" value="C:plasma membrane"/>
    <property type="evidence" value="ECO:0007669"/>
    <property type="project" value="UniProtKB-SubCell"/>
</dbReference>
<evidence type="ECO:0000256" key="6">
    <source>
        <dbReference type="SAM" id="Phobius"/>
    </source>
</evidence>
<feature type="transmembrane region" description="Helical" evidence="6">
    <location>
        <begin position="211"/>
        <end position="230"/>
    </location>
</feature>
<evidence type="ECO:0000256" key="4">
    <source>
        <dbReference type="ARBA" id="ARBA00022989"/>
    </source>
</evidence>
<evidence type="ECO:0000256" key="1">
    <source>
        <dbReference type="ARBA" id="ARBA00004651"/>
    </source>
</evidence>
<dbReference type="CDD" id="cd13128">
    <property type="entry name" value="MATE_Wzx_like"/>
    <property type="match status" value="1"/>
</dbReference>
<feature type="transmembrane region" description="Helical" evidence="6">
    <location>
        <begin position="385"/>
        <end position="407"/>
    </location>
</feature>
<feature type="transmembrane region" description="Helical" evidence="6">
    <location>
        <begin position="327"/>
        <end position="347"/>
    </location>
</feature>
<proteinExistence type="predicted"/>
<feature type="transmembrane region" description="Helical" evidence="6">
    <location>
        <begin position="12"/>
        <end position="32"/>
    </location>
</feature>
<dbReference type="EMBL" id="CP067089">
    <property type="protein sequence ID" value="QQO09832.1"/>
    <property type="molecule type" value="Genomic_DNA"/>
</dbReference>
<dbReference type="InterPro" id="IPR050833">
    <property type="entry name" value="Poly_Biosynth_Transport"/>
</dbReference>
<feature type="transmembrane region" description="Helical" evidence="6">
    <location>
        <begin position="445"/>
        <end position="465"/>
    </location>
</feature>
<feature type="transmembrane region" description="Helical" evidence="6">
    <location>
        <begin position="250"/>
        <end position="271"/>
    </location>
</feature>
<dbReference type="PANTHER" id="PTHR30250">
    <property type="entry name" value="PST FAMILY PREDICTED COLANIC ACID TRANSPORTER"/>
    <property type="match status" value="1"/>
</dbReference>
<dbReference type="KEGG" id="bhc:JFL75_02670"/>
<reference evidence="7" key="1">
    <citation type="submission" date="2021-01" db="EMBL/GenBank/DDBJ databases">
        <title>Description of Breznakiella homolactica.</title>
        <authorList>
            <person name="Song Y."/>
            <person name="Brune A."/>
        </authorList>
    </citation>
    <scope>NUCLEOTIDE SEQUENCE</scope>
    <source>
        <strain evidence="7">RmG30</strain>
    </source>
</reference>
<dbReference type="Pfam" id="PF01943">
    <property type="entry name" value="Polysacc_synt"/>
    <property type="match status" value="1"/>
</dbReference>
<evidence type="ECO:0000313" key="8">
    <source>
        <dbReference type="Proteomes" id="UP000595917"/>
    </source>
</evidence>
<feature type="transmembrane region" description="Helical" evidence="6">
    <location>
        <begin position="167"/>
        <end position="190"/>
    </location>
</feature>
<feature type="transmembrane region" description="Helical" evidence="6">
    <location>
        <begin position="44"/>
        <end position="65"/>
    </location>
</feature>
<dbReference type="PANTHER" id="PTHR30250:SF11">
    <property type="entry name" value="O-ANTIGEN TRANSPORTER-RELATED"/>
    <property type="match status" value="1"/>
</dbReference>
<keyword evidence="3 6" id="KW-0812">Transmembrane</keyword>
<keyword evidence="4 6" id="KW-1133">Transmembrane helix</keyword>
<dbReference type="Proteomes" id="UP000595917">
    <property type="component" value="Chromosome"/>
</dbReference>
<feature type="transmembrane region" description="Helical" evidence="6">
    <location>
        <begin position="142"/>
        <end position="161"/>
    </location>
</feature>
<evidence type="ECO:0000256" key="5">
    <source>
        <dbReference type="ARBA" id="ARBA00023136"/>
    </source>
</evidence>
<dbReference type="InterPro" id="IPR002797">
    <property type="entry name" value="Polysacc_synth"/>
</dbReference>
<dbReference type="RefSeq" id="WP_215627135.1">
    <property type="nucleotide sequence ID" value="NZ_CP067089.2"/>
</dbReference>
<feature type="transmembrane region" description="Helical" evidence="6">
    <location>
        <begin position="292"/>
        <end position="315"/>
    </location>
</feature>
<comment type="subcellular location">
    <subcellularLocation>
        <location evidence="1">Cell membrane</location>
        <topology evidence="1">Multi-pass membrane protein</topology>
    </subcellularLocation>
</comment>
<name>A0A7T7XP55_9SPIR</name>
<evidence type="ECO:0000313" key="7">
    <source>
        <dbReference type="EMBL" id="QQO09832.1"/>
    </source>
</evidence>
<feature type="transmembrane region" description="Helical" evidence="6">
    <location>
        <begin position="419"/>
        <end position="439"/>
    </location>
</feature>
<sequence>MPQQSIKKNYFYNLSYQILQLLTPLITVPYLSRVLTAEGIGIQSYTNSVVSYFVMAASLGIGLYGQREIAYNRDNETKKTKVFLELSLIRFITVLMSLFCYFIFVILYGQYKLLFIIESANIIACLFDFTWYYQGMENFKNIAFRNIFFKLLSVVLIFLFIKSSDDLYISVIIGSGTFLIGHIYLAFFAVKGLYQEIKKVNIKTLRPFKHFNKIILLFVPQIAVQIYTVLDKTMIGIITHSPLENGWYEQSIKIIKLLLVIITSLGTVLIPRIANLNANKKYNEIKKSLTQSFLFVFAIGLPMMFGLIGVADLFVPVFFGPGYEKSIILIQILSGLFLAIGMNNVIGMQYLIPVKKEKTFTITVIIGALSNFLLNLILIPKYKAVGAAISSVCAESIIVLIQFFYIYKLIDIMLILKRLWRYFFSSFIMILLLFFLKNVLLSGPIALFVIIGACSTVYILILLLLRDPFIFSILTKILKRS</sequence>
<organism evidence="7 8">
    <name type="scientific">Breznakiella homolactica</name>
    <dbReference type="NCBI Taxonomy" id="2798577"/>
    <lineage>
        <taxon>Bacteria</taxon>
        <taxon>Pseudomonadati</taxon>
        <taxon>Spirochaetota</taxon>
        <taxon>Spirochaetia</taxon>
        <taxon>Spirochaetales</taxon>
        <taxon>Breznakiellaceae</taxon>
        <taxon>Breznakiella</taxon>
    </lineage>
</organism>
<gene>
    <name evidence="7" type="ORF">JFL75_02670</name>
</gene>
<dbReference type="AlphaFoldDB" id="A0A7T7XP55"/>
<keyword evidence="5 6" id="KW-0472">Membrane</keyword>
<protein>
    <submittedName>
        <fullName evidence="7">Flippase</fullName>
    </submittedName>
</protein>
<evidence type="ECO:0000256" key="3">
    <source>
        <dbReference type="ARBA" id="ARBA00022692"/>
    </source>
</evidence>
<keyword evidence="2" id="KW-1003">Cell membrane</keyword>
<feature type="transmembrane region" description="Helical" evidence="6">
    <location>
        <begin position="359"/>
        <end position="379"/>
    </location>
</feature>
<evidence type="ECO:0000256" key="2">
    <source>
        <dbReference type="ARBA" id="ARBA00022475"/>
    </source>
</evidence>
<feature type="transmembrane region" description="Helical" evidence="6">
    <location>
        <begin position="113"/>
        <end position="133"/>
    </location>
</feature>
<accession>A0A7T7XP55</accession>